<dbReference type="Proteomes" id="UP001597046">
    <property type="component" value="Unassembled WGS sequence"/>
</dbReference>
<evidence type="ECO:0000313" key="2">
    <source>
        <dbReference type="EMBL" id="MFD1054189.1"/>
    </source>
</evidence>
<dbReference type="CDD" id="cd01823">
    <property type="entry name" value="SEST_like"/>
    <property type="match status" value="1"/>
</dbReference>
<proteinExistence type="predicted"/>
<reference evidence="3" key="1">
    <citation type="journal article" date="2019" name="Int. J. Syst. Evol. Microbiol.">
        <title>The Global Catalogue of Microorganisms (GCM) 10K type strain sequencing project: providing services to taxonomists for standard genome sequencing and annotation.</title>
        <authorList>
            <consortium name="The Broad Institute Genomics Platform"/>
            <consortium name="The Broad Institute Genome Sequencing Center for Infectious Disease"/>
            <person name="Wu L."/>
            <person name="Ma J."/>
        </authorList>
    </citation>
    <scope>NUCLEOTIDE SEQUENCE [LARGE SCALE GENOMIC DNA]</scope>
    <source>
        <strain evidence="3">CCUG 57508</strain>
    </source>
</reference>
<dbReference type="InterPro" id="IPR006311">
    <property type="entry name" value="TAT_signal"/>
</dbReference>
<dbReference type="GO" id="GO:0016787">
    <property type="term" value="F:hydrolase activity"/>
    <property type="evidence" value="ECO:0007669"/>
    <property type="project" value="UniProtKB-KW"/>
</dbReference>
<dbReference type="RefSeq" id="WP_386052094.1">
    <property type="nucleotide sequence ID" value="NZ_JBHTKH010000004.1"/>
</dbReference>
<evidence type="ECO:0000313" key="3">
    <source>
        <dbReference type="Proteomes" id="UP001597046"/>
    </source>
</evidence>
<accession>A0ABW3MXP7</accession>
<dbReference type="PROSITE" id="PS51318">
    <property type="entry name" value="TAT"/>
    <property type="match status" value="1"/>
</dbReference>
<dbReference type="InterPro" id="IPR036514">
    <property type="entry name" value="SGNH_hydro_sf"/>
</dbReference>
<feature type="domain" description="SGNH hydrolase-type esterase" evidence="1">
    <location>
        <begin position="50"/>
        <end position="268"/>
    </location>
</feature>
<dbReference type="PANTHER" id="PTHR37981:SF1">
    <property type="entry name" value="SGNH HYDROLASE-TYPE ESTERASE DOMAIN-CONTAINING PROTEIN"/>
    <property type="match status" value="1"/>
</dbReference>
<organism evidence="2 3">
    <name type="scientific">Terrabacter terrigena</name>
    <dbReference type="NCBI Taxonomy" id="574718"/>
    <lineage>
        <taxon>Bacteria</taxon>
        <taxon>Bacillati</taxon>
        <taxon>Actinomycetota</taxon>
        <taxon>Actinomycetes</taxon>
        <taxon>Micrococcales</taxon>
        <taxon>Intrasporangiaceae</taxon>
        <taxon>Terrabacter</taxon>
    </lineage>
</organism>
<keyword evidence="2" id="KW-0378">Hydrolase</keyword>
<dbReference type="InterPro" id="IPR013830">
    <property type="entry name" value="SGNH_hydro"/>
</dbReference>
<gene>
    <name evidence="2" type="ORF">ACFQ2V_07720</name>
</gene>
<sequence length="359" mass="36731">MKSKPVRSSSPTSSPGRRRAVAASLTGLIGVGAAVGLGSPAAAAGGSYVALGDSYSSGTGTRSYISDGTSCQRSVYAYPSLDAASLGLALTFRACSGATVADVTNTQLSALSSSTAYVTISVGGNDAGFADVLTECAQPAWMSNCNGAIDGAQSIINNTLPGRLSTLYSSIRTKAPNAKVIVVGYPRIFNGEDCNAFTWFSPTEESRLNATADLLNSRTSSAAAARGFAFVNPTSKFVGHAVCDSPEWLNGLSSPVSESYHPNVAGHRDGYAVVTKPAFGVTLATGSGSATYSADAIAGGNRRYAAADRTIAPERFVAPDLTTPEAKGAAKRAGVDLRSRASIDAADRTWSQRQAAGAR</sequence>
<evidence type="ECO:0000259" key="1">
    <source>
        <dbReference type="Pfam" id="PF13472"/>
    </source>
</evidence>
<dbReference type="EC" id="3.1.-.-" evidence="2"/>
<keyword evidence="3" id="KW-1185">Reference proteome</keyword>
<dbReference type="InterPro" id="IPR037460">
    <property type="entry name" value="SEST-like"/>
</dbReference>
<dbReference type="Gene3D" id="3.40.50.1110">
    <property type="entry name" value="SGNH hydrolase"/>
    <property type="match status" value="1"/>
</dbReference>
<dbReference type="SUPFAM" id="SSF52266">
    <property type="entry name" value="SGNH hydrolase"/>
    <property type="match status" value="1"/>
</dbReference>
<protein>
    <submittedName>
        <fullName evidence="2">SGNH/GDSL hydrolase family protein</fullName>
        <ecNumber evidence="2">3.1.-.-</ecNumber>
    </submittedName>
</protein>
<name>A0ABW3MXP7_9MICO</name>
<dbReference type="Pfam" id="PF13472">
    <property type="entry name" value="Lipase_GDSL_2"/>
    <property type="match status" value="1"/>
</dbReference>
<comment type="caution">
    <text evidence="2">The sequence shown here is derived from an EMBL/GenBank/DDBJ whole genome shotgun (WGS) entry which is preliminary data.</text>
</comment>
<dbReference type="PANTHER" id="PTHR37981">
    <property type="entry name" value="LIPASE 2"/>
    <property type="match status" value="1"/>
</dbReference>
<dbReference type="EMBL" id="JBHTKH010000004">
    <property type="protein sequence ID" value="MFD1054189.1"/>
    <property type="molecule type" value="Genomic_DNA"/>
</dbReference>